<organism evidence="1 2">
    <name type="scientific">Cerasibacillus terrae</name>
    <dbReference type="NCBI Taxonomy" id="2498845"/>
    <lineage>
        <taxon>Bacteria</taxon>
        <taxon>Bacillati</taxon>
        <taxon>Bacillota</taxon>
        <taxon>Bacilli</taxon>
        <taxon>Bacillales</taxon>
        <taxon>Bacillaceae</taxon>
        <taxon>Cerasibacillus</taxon>
    </lineage>
</organism>
<gene>
    <name evidence="1" type="ORF">FHP05_11020</name>
</gene>
<dbReference type="SUPFAM" id="SSF160515">
    <property type="entry name" value="YueI-like"/>
    <property type="match status" value="1"/>
</dbReference>
<dbReference type="InterPro" id="IPR029064">
    <property type="entry name" value="Ribosomal_eL30-like_sf"/>
</dbReference>
<accession>A0A5C8NQV6</accession>
<dbReference type="InterPro" id="IPR012543">
    <property type="entry name" value="DUF1694"/>
</dbReference>
<name>A0A5C8NQV6_9BACI</name>
<dbReference type="Gene3D" id="3.30.1330.30">
    <property type="match status" value="1"/>
</dbReference>
<reference evidence="1 2" key="1">
    <citation type="submission" date="2019-06" db="EMBL/GenBank/DDBJ databases">
        <title>Cerasibacillus sp. nov., isolated from maize field.</title>
        <authorList>
            <person name="Lin S.-Y."/>
            <person name="Tsai C.-F."/>
            <person name="Young C.-C."/>
        </authorList>
    </citation>
    <scope>NUCLEOTIDE SEQUENCE [LARGE SCALE GENOMIC DNA]</scope>
    <source>
        <strain evidence="1 2">CC-CFT480</strain>
    </source>
</reference>
<dbReference type="EMBL" id="VDUW01000007">
    <property type="protein sequence ID" value="TXL63702.1"/>
    <property type="molecule type" value="Genomic_DNA"/>
</dbReference>
<evidence type="ECO:0000313" key="1">
    <source>
        <dbReference type="EMBL" id="TXL63702.1"/>
    </source>
</evidence>
<sequence>MSNKNVNDFLTDGIYGTRLPKQEERNKYLGTLRERIVLALTIGQTMSDKGLKALREEMRKHPDASLIFNGNIADKFLNEGKKLAKKYHIPYTIITNRETETSIGAVLKYDYAIDKEEIFIKEEETSQSKEQQKQSIFRKLFK</sequence>
<keyword evidence="2" id="KW-1185">Reference proteome</keyword>
<dbReference type="RefSeq" id="WP_147668205.1">
    <property type="nucleotide sequence ID" value="NZ_VDUW01000007.1"/>
</dbReference>
<comment type="caution">
    <text evidence="1">The sequence shown here is derived from an EMBL/GenBank/DDBJ whole genome shotgun (WGS) entry which is preliminary data.</text>
</comment>
<dbReference type="Proteomes" id="UP000321574">
    <property type="component" value="Unassembled WGS sequence"/>
</dbReference>
<dbReference type="Pfam" id="PF07997">
    <property type="entry name" value="DUF1694"/>
    <property type="match status" value="1"/>
</dbReference>
<dbReference type="PIRSF" id="PIRSF034303">
    <property type="entry name" value="DUF1694"/>
    <property type="match status" value="1"/>
</dbReference>
<dbReference type="OrthoDB" id="95278at2"/>
<dbReference type="AlphaFoldDB" id="A0A5C8NQV6"/>
<protein>
    <submittedName>
        <fullName evidence="1">DUF1694 domain-containing protein</fullName>
    </submittedName>
</protein>
<evidence type="ECO:0000313" key="2">
    <source>
        <dbReference type="Proteomes" id="UP000321574"/>
    </source>
</evidence>
<proteinExistence type="predicted"/>